<comment type="cofactor">
    <cofactor evidence="10">
        <name>Zn(2+)</name>
        <dbReference type="ChEBI" id="CHEBI:29105"/>
    </cofactor>
    <text evidence="10">Binds 1 zinc ion per subunit.</text>
</comment>
<proteinExistence type="inferred from homology"/>
<keyword evidence="7" id="KW-0119">Carbohydrate metabolism</keyword>
<dbReference type="EC" id="2.7.7.12" evidence="8"/>
<feature type="binding site" evidence="10">
    <location>
        <position position="46"/>
    </location>
    <ligand>
        <name>Zn(2+)</name>
        <dbReference type="ChEBI" id="CHEBI:29105"/>
    </ligand>
</feature>
<dbReference type="EMBL" id="JAZBJZ010000068">
    <property type="protein sequence ID" value="MEE3718199.1"/>
    <property type="molecule type" value="Genomic_DNA"/>
</dbReference>
<comment type="caution">
    <text evidence="13">The sequence shown here is derived from an EMBL/GenBank/DDBJ whole genome shotgun (WGS) entry which is preliminary data.</text>
</comment>
<dbReference type="PIRSF" id="PIRSF000808">
    <property type="entry name" value="GalT"/>
    <property type="match status" value="1"/>
</dbReference>
<dbReference type="SUPFAM" id="SSF54197">
    <property type="entry name" value="HIT-like"/>
    <property type="match status" value="2"/>
</dbReference>
<dbReference type="AlphaFoldDB" id="A0AAW9Q2V4"/>
<dbReference type="Pfam" id="PF02744">
    <property type="entry name" value="GalP_UDP_tr_C"/>
    <property type="match status" value="1"/>
</dbReference>
<dbReference type="PANTHER" id="PTHR42763">
    <property type="entry name" value="ADP-GLUCOSE PHOSPHORYLASE"/>
    <property type="match status" value="1"/>
</dbReference>
<dbReference type="PANTHER" id="PTHR42763:SF2">
    <property type="entry name" value="ADP-GLUCOSE PHOSPHORYLASE"/>
    <property type="match status" value="1"/>
</dbReference>
<evidence type="ECO:0000259" key="12">
    <source>
        <dbReference type="Pfam" id="PF02744"/>
    </source>
</evidence>
<name>A0AAW9Q2V4_9CYAN</name>
<dbReference type="NCBIfam" id="TIGR00209">
    <property type="entry name" value="galT_1"/>
    <property type="match status" value="1"/>
</dbReference>
<keyword evidence="4 10" id="KW-0479">Metal-binding</keyword>
<feature type="binding site" evidence="10">
    <location>
        <position position="49"/>
    </location>
    <ligand>
        <name>Zn(2+)</name>
        <dbReference type="ChEBI" id="CHEBI:29105"/>
    </ligand>
</feature>
<protein>
    <recommendedName>
        <fullName evidence="8">Galactose-1-phosphate uridylyltransferase</fullName>
        <ecNumber evidence="8">2.7.7.12</ecNumber>
    </recommendedName>
</protein>
<feature type="domain" description="Galactose-1-phosphate uridyl transferase N-terminal" evidence="11">
    <location>
        <begin position="4"/>
        <end position="178"/>
    </location>
</feature>
<gene>
    <name evidence="13" type="primary">galT</name>
    <name evidence="13" type="ORF">V2H45_15780</name>
</gene>
<comment type="similarity">
    <text evidence="1">Belongs to the galactose-1-phosphate uridylyltransferase type 1 family.</text>
</comment>
<feature type="binding site" evidence="10">
    <location>
        <position position="115"/>
    </location>
    <ligand>
        <name>Zn(2+)</name>
        <dbReference type="ChEBI" id="CHEBI:29105"/>
    </ligand>
</feature>
<evidence type="ECO:0000256" key="10">
    <source>
        <dbReference type="PIRSR" id="PIRSR000808-3"/>
    </source>
</evidence>
<evidence type="ECO:0000259" key="11">
    <source>
        <dbReference type="Pfam" id="PF01087"/>
    </source>
</evidence>
<keyword evidence="6" id="KW-0299">Galactose metabolism</keyword>
<keyword evidence="14" id="KW-1185">Reference proteome</keyword>
<evidence type="ECO:0000256" key="5">
    <source>
        <dbReference type="ARBA" id="ARBA00022833"/>
    </source>
</evidence>
<reference evidence="13" key="1">
    <citation type="submission" date="2024-01" db="EMBL/GenBank/DDBJ databases">
        <title>Bank of Algae and Cyanobacteria of the Azores (BACA) strain genomes.</title>
        <authorList>
            <person name="Luz R."/>
            <person name="Cordeiro R."/>
            <person name="Fonseca A."/>
            <person name="Goncalves V."/>
        </authorList>
    </citation>
    <scope>NUCLEOTIDE SEQUENCE</scope>
    <source>
        <strain evidence="13">BACA0141</strain>
    </source>
</reference>
<dbReference type="Gene3D" id="3.30.428.10">
    <property type="entry name" value="HIT-like"/>
    <property type="match status" value="2"/>
</dbReference>
<dbReference type="InterPro" id="IPR005850">
    <property type="entry name" value="GalP_Utransf_C"/>
</dbReference>
<evidence type="ECO:0000256" key="6">
    <source>
        <dbReference type="ARBA" id="ARBA00023144"/>
    </source>
</evidence>
<accession>A0AAW9Q2V4</accession>
<evidence type="ECO:0000313" key="13">
    <source>
        <dbReference type="EMBL" id="MEE3718199.1"/>
    </source>
</evidence>
<sequence>MSGSHIRLNRATREWVIYSPIRRKRPQDFQPKQPEVAPLELRSDRCPFCTMDTSDREAMLLEIPNLTGTSWQTCVIPNKYPALSPDVEPKRSLSGIYMELPGYGHHEIVIESPEHNQTPATMLLEDIVAIIESYRQRYLELIKIRKNLFIMIFRNHGKAAGASLQHPHSQIIATPIVPRRQRWLEDEAQRYFDEWGTCAYCDMVEFELGDRHRVICDNEQFLAFIPFAAEVPFEVLILPKEHNADFGTISPSQTISFAKILKEVLAKLYVKLKNPAYNYAIVTAARYKASEPHLHWYCQIRPNLTTPAGFEMGSGIRINPSLPEADAAFLNEIENEVEA</sequence>
<dbReference type="InterPro" id="IPR036265">
    <property type="entry name" value="HIT-like_sf"/>
</dbReference>
<dbReference type="Pfam" id="PF01087">
    <property type="entry name" value="GalP_UDP_transf"/>
    <property type="match status" value="1"/>
</dbReference>
<dbReference type="InterPro" id="IPR053177">
    <property type="entry name" value="ADP-glucose_phosphorylase"/>
</dbReference>
<dbReference type="RefSeq" id="WP_330484632.1">
    <property type="nucleotide sequence ID" value="NZ_JAZBJZ010000068.1"/>
</dbReference>
<feature type="domain" description="Galactose-1-phosphate uridyl transferase C-terminal" evidence="12">
    <location>
        <begin position="187"/>
        <end position="291"/>
    </location>
</feature>
<keyword evidence="3 13" id="KW-0548">Nucleotidyltransferase</keyword>
<dbReference type="InterPro" id="IPR005849">
    <property type="entry name" value="GalP_Utransf_N"/>
</dbReference>
<keyword evidence="2 13" id="KW-0808">Transferase</keyword>
<evidence type="ECO:0000256" key="9">
    <source>
        <dbReference type="PIRSR" id="PIRSR000808-1"/>
    </source>
</evidence>
<dbReference type="Proteomes" id="UP001333818">
    <property type="component" value="Unassembled WGS sequence"/>
</dbReference>
<evidence type="ECO:0000256" key="8">
    <source>
        <dbReference type="NCBIfam" id="TIGR00209"/>
    </source>
</evidence>
<feature type="active site" description="Tele-UMP-histidine intermediate" evidence="9">
    <location>
        <position position="168"/>
    </location>
</feature>
<evidence type="ECO:0000256" key="2">
    <source>
        <dbReference type="ARBA" id="ARBA00022679"/>
    </source>
</evidence>
<evidence type="ECO:0000313" key="14">
    <source>
        <dbReference type="Proteomes" id="UP001333818"/>
    </source>
</evidence>
<keyword evidence="5 10" id="KW-0862">Zinc</keyword>
<evidence type="ECO:0000256" key="3">
    <source>
        <dbReference type="ARBA" id="ARBA00022695"/>
    </source>
</evidence>
<evidence type="ECO:0000256" key="1">
    <source>
        <dbReference type="ARBA" id="ARBA00010951"/>
    </source>
</evidence>
<organism evidence="13 14">
    <name type="scientific">Tumidithrix elongata BACA0141</name>
    <dbReference type="NCBI Taxonomy" id="2716417"/>
    <lineage>
        <taxon>Bacteria</taxon>
        <taxon>Bacillati</taxon>
        <taxon>Cyanobacteriota</taxon>
        <taxon>Cyanophyceae</taxon>
        <taxon>Pseudanabaenales</taxon>
        <taxon>Pseudanabaenaceae</taxon>
        <taxon>Tumidithrix</taxon>
        <taxon>Tumidithrix elongata</taxon>
    </lineage>
</organism>
<dbReference type="GO" id="GO:0008270">
    <property type="term" value="F:zinc ion binding"/>
    <property type="evidence" value="ECO:0007669"/>
    <property type="project" value="InterPro"/>
</dbReference>
<feature type="binding site" evidence="10">
    <location>
        <position position="166"/>
    </location>
    <ligand>
        <name>Zn(2+)</name>
        <dbReference type="ChEBI" id="CHEBI:29105"/>
    </ligand>
</feature>
<evidence type="ECO:0000256" key="7">
    <source>
        <dbReference type="ARBA" id="ARBA00023277"/>
    </source>
</evidence>
<dbReference type="GO" id="GO:0008108">
    <property type="term" value="F:UDP-glucose:hexose-1-phosphate uridylyltransferase activity"/>
    <property type="evidence" value="ECO:0007669"/>
    <property type="project" value="UniProtKB-UniRule"/>
</dbReference>
<dbReference type="InterPro" id="IPR001937">
    <property type="entry name" value="GalP_UDPtransf1"/>
</dbReference>
<evidence type="ECO:0000256" key="4">
    <source>
        <dbReference type="ARBA" id="ARBA00022723"/>
    </source>
</evidence>
<dbReference type="GO" id="GO:0006012">
    <property type="term" value="P:galactose metabolic process"/>
    <property type="evidence" value="ECO:0007669"/>
    <property type="project" value="UniProtKB-UniRule"/>
</dbReference>